<accession>A0A0U5CHU3</accession>
<evidence type="ECO:0000256" key="3">
    <source>
        <dbReference type="SAM" id="SignalP"/>
    </source>
</evidence>
<keyword evidence="2" id="KW-1015">Disulfide bond</keyword>
<evidence type="ECO:0000313" key="4">
    <source>
        <dbReference type="EMBL" id="CEL10428.1"/>
    </source>
</evidence>
<organism evidence="4 5">
    <name type="scientific">Aspergillus calidoustus</name>
    <dbReference type="NCBI Taxonomy" id="454130"/>
    <lineage>
        <taxon>Eukaryota</taxon>
        <taxon>Fungi</taxon>
        <taxon>Dikarya</taxon>
        <taxon>Ascomycota</taxon>
        <taxon>Pezizomycotina</taxon>
        <taxon>Eurotiomycetes</taxon>
        <taxon>Eurotiomycetidae</taxon>
        <taxon>Eurotiales</taxon>
        <taxon>Aspergillaceae</taxon>
        <taxon>Aspergillus</taxon>
        <taxon>Aspergillus subgen. Nidulantes</taxon>
    </lineage>
</organism>
<proteinExistence type="inferred from homology"/>
<reference evidence="5" key="1">
    <citation type="journal article" date="2016" name="Genome Announc.">
        <title>Draft genome sequences of fungus Aspergillus calidoustus.</title>
        <authorList>
            <person name="Horn F."/>
            <person name="Linde J."/>
            <person name="Mattern D.J."/>
            <person name="Walther G."/>
            <person name="Guthke R."/>
            <person name="Scherlach K."/>
            <person name="Martin K."/>
            <person name="Brakhage A.A."/>
            <person name="Petzke L."/>
            <person name="Valiante V."/>
        </authorList>
    </citation>
    <scope>NUCLEOTIDE SEQUENCE [LARGE SCALE GENOMIC DNA]</scope>
    <source>
        <strain evidence="5">SF006504</strain>
    </source>
</reference>
<dbReference type="SUPFAM" id="SSF101751">
    <property type="entry name" value="Hydrophobin II, HfbII"/>
    <property type="match status" value="1"/>
</dbReference>
<keyword evidence="5" id="KW-1185">Reference proteome</keyword>
<evidence type="ECO:0000256" key="1">
    <source>
        <dbReference type="ARBA" id="ARBA00009576"/>
    </source>
</evidence>
<dbReference type="OrthoDB" id="4362626at2759"/>
<dbReference type="CDD" id="cd23508">
    <property type="entry name" value="hydrophobin_II"/>
    <property type="match status" value="1"/>
</dbReference>
<evidence type="ECO:0008006" key="6">
    <source>
        <dbReference type="Google" id="ProtNLM"/>
    </source>
</evidence>
<dbReference type="InterPro" id="IPR010636">
    <property type="entry name" value="Class_II_hydrophobin"/>
</dbReference>
<protein>
    <recommendedName>
        <fullName evidence="6">Hydrophobin</fullName>
    </recommendedName>
</protein>
<dbReference type="Pfam" id="PF06766">
    <property type="entry name" value="Hydrophobin_2"/>
    <property type="match status" value="1"/>
</dbReference>
<feature type="chain" id="PRO_5006855726" description="Hydrophobin" evidence="3">
    <location>
        <begin position="17"/>
        <end position="108"/>
    </location>
</feature>
<dbReference type="OMA" id="NEAFCAN"/>
<name>A0A0U5CHU3_ASPCI</name>
<dbReference type="InterPro" id="IPR036686">
    <property type="entry name" value="Class_II_Hydrophobin_sf"/>
</dbReference>
<evidence type="ECO:0000256" key="2">
    <source>
        <dbReference type="ARBA" id="ARBA00023157"/>
    </source>
</evidence>
<dbReference type="AlphaFoldDB" id="A0A0U5CHU3"/>
<dbReference type="EMBL" id="CDMC01000018">
    <property type="protein sequence ID" value="CEL10428.1"/>
    <property type="molecule type" value="Genomic_DNA"/>
</dbReference>
<sequence length="108" mass="11229">MYKFISLVALAATAMALPADTTVVEARSDILNPNEAFCANAGLFYTSFQCCVTRVLGGVVSIDCEPPSNIPGWCVTAEDVCEGTIGGKPQCCTVPIAGVGLLCQDVHS</sequence>
<dbReference type="Gene3D" id="3.20.120.10">
    <property type="entry name" value="Hydrophobin"/>
    <property type="match status" value="1"/>
</dbReference>
<gene>
    <name evidence="4" type="ORF">ASPCAL13547</name>
</gene>
<dbReference type="GO" id="GO:0005576">
    <property type="term" value="C:extracellular region"/>
    <property type="evidence" value="ECO:0007669"/>
    <property type="project" value="InterPro"/>
</dbReference>
<keyword evidence="3" id="KW-0732">Signal</keyword>
<comment type="similarity">
    <text evidence="1">Belongs to the cerato-ulmin hydrophobin family.</text>
</comment>
<evidence type="ECO:0000313" key="5">
    <source>
        <dbReference type="Proteomes" id="UP000054771"/>
    </source>
</evidence>
<dbReference type="Proteomes" id="UP000054771">
    <property type="component" value="Unassembled WGS sequence"/>
</dbReference>
<feature type="signal peptide" evidence="3">
    <location>
        <begin position="1"/>
        <end position="16"/>
    </location>
</feature>